<feature type="transmembrane region" description="Helical" evidence="9">
    <location>
        <begin position="155"/>
        <end position="188"/>
    </location>
</feature>
<feature type="compositionally biased region" description="Basic residues" evidence="8">
    <location>
        <begin position="1"/>
        <end position="19"/>
    </location>
</feature>
<keyword evidence="5" id="KW-0378">Hydrolase</keyword>
<evidence type="ECO:0000256" key="9">
    <source>
        <dbReference type="SAM" id="Phobius"/>
    </source>
</evidence>
<sequence length="351" mass="38600">MNSPKKRKPPKKQGPRKSSKTREVAANATLNRPGLKQSGAVPEQRVAKASEQLVPVPGPATWSAGFWVAIALAVVAVVVSYWNTFQWIVDAWIRETDYGHGWLVIPMAIAMCYVRRDRFPGVSTQVAWGGLGLVGVAVAMRIFGRFAYFDFVDGYSVIVLLAGTVWCLLGFRAFLWALPALGFLFFAIPLPFRAESMLSWQLQGVATELSTFFLRAFGMPAVAEGHIVWIGDEKLSIEAACSGLRIFVGMAAFGYFWAAINHRSVTDRIVILASVIPAAVLVNSLRIVLTGLGYAVFGSESMRHLIHDFLGIAMIVGSFLLLGGVEAFWRRLYRPVSIFTAKGMLRESKSH</sequence>
<keyword evidence="3" id="KW-0645">Protease</keyword>
<feature type="transmembrane region" description="Helical" evidence="9">
    <location>
        <begin position="98"/>
        <end position="114"/>
    </location>
</feature>
<reference evidence="10 11" key="1">
    <citation type="submission" date="2019-02" db="EMBL/GenBank/DDBJ databases">
        <title>Deep-cultivation of Planctomycetes and their phenomic and genomic characterization uncovers novel biology.</title>
        <authorList>
            <person name="Wiegand S."/>
            <person name="Jogler M."/>
            <person name="Boedeker C."/>
            <person name="Pinto D."/>
            <person name="Vollmers J."/>
            <person name="Rivas-Marin E."/>
            <person name="Kohn T."/>
            <person name="Peeters S.H."/>
            <person name="Heuer A."/>
            <person name="Rast P."/>
            <person name="Oberbeckmann S."/>
            <person name="Bunk B."/>
            <person name="Jeske O."/>
            <person name="Meyerdierks A."/>
            <person name="Storesund J.E."/>
            <person name="Kallscheuer N."/>
            <person name="Luecker S."/>
            <person name="Lage O.M."/>
            <person name="Pohl T."/>
            <person name="Merkel B.J."/>
            <person name="Hornburger P."/>
            <person name="Mueller R.-W."/>
            <person name="Bruemmer F."/>
            <person name="Labrenz M."/>
            <person name="Spormann A.M."/>
            <person name="Op den Camp H."/>
            <person name="Overmann J."/>
            <person name="Amann R."/>
            <person name="Jetten M.S.M."/>
            <person name="Mascher T."/>
            <person name="Medema M.H."/>
            <person name="Devos D.P."/>
            <person name="Kaster A.-K."/>
            <person name="Ovreas L."/>
            <person name="Rohde M."/>
            <person name="Galperin M.Y."/>
            <person name="Jogler C."/>
        </authorList>
    </citation>
    <scope>NUCLEOTIDE SEQUENCE [LARGE SCALE GENOMIC DNA]</scope>
    <source>
        <strain evidence="10 11">SV_7m_r</strain>
    </source>
</reference>
<dbReference type="InterPro" id="IPR013426">
    <property type="entry name" value="EpsH-like"/>
</dbReference>
<comment type="subcellular location">
    <subcellularLocation>
        <location evidence="1">Cell membrane</location>
        <topology evidence="1">Multi-pass membrane protein</topology>
    </subcellularLocation>
</comment>
<accession>A0A517SXQ1</accession>
<keyword evidence="2" id="KW-1003">Cell membrane</keyword>
<name>A0A517SXQ1_9BACT</name>
<feature type="transmembrane region" description="Helical" evidence="9">
    <location>
        <begin position="126"/>
        <end position="143"/>
    </location>
</feature>
<dbReference type="NCBIfam" id="TIGR02602">
    <property type="entry name" value="8TM_EpsH"/>
    <property type="match status" value="1"/>
</dbReference>
<evidence type="ECO:0000256" key="3">
    <source>
        <dbReference type="ARBA" id="ARBA00022670"/>
    </source>
</evidence>
<dbReference type="AlphaFoldDB" id="A0A517SXQ1"/>
<dbReference type="Proteomes" id="UP000315003">
    <property type="component" value="Chromosome"/>
</dbReference>
<feature type="transmembrane region" description="Helical" evidence="9">
    <location>
        <begin position="64"/>
        <end position="83"/>
    </location>
</feature>
<dbReference type="GO" id="GO:0005886">
    <property type="term" value="C:plasma membrane"/>
    <property type="evidence" value="ECO:0007669"/>
    <property type="project" value="UniProtKB-SubCell"/>
</dbReference>
<feature type="transmembrane region" description="Helical" evidence="9">
    <location>
        <begin position="235"/>
        <end position="257"/>
    </location>
</feature>
<dbReference type="NCBIfam" id="TIGR04178">
    <property type="entry name" value="exo_archaeo"/>
    <property type="match status" value="1"/>
</dbReference>
<feature type="region of interest" description="Disordered" evidence="8">
    <location>
        <begin position="1"/>
        <end position="41"/>
    </location>
</feature>
<dbReference type="InterPro" id="IPR026392">
    <property type="entry name" value="Exo/Archaeosortase_dom"/>
</dbReference>
<keyword evidence="11" id="KW-1185">Reference proteome</keyword>
<evidence type="ECO:0000313" key="11">
    <source>
        <dbReference type="Proteomes" id="UP000315003"/>
    </source>
</evidence>
<dbReference type="InterPro" id="IPR019127">
    <property type="entry name" value="Exosortase"/>
</dbReference>
<proteinExistence type="predicted"/>
<evidence type="ECO:0000256" key="2">
    <source>
        <dbReference type="ARBA" id="ARBA00022475"/>
    </source>
</evidence>
<gene>
    <name evidence="10" type="ORF">SV7mr_34480</name>
</gene>
<feature type="transmembrane region" description="Helical" evidence="9">
    <location>
        <begin position="309"/>
        <end position="329"/>
    </location>
</feature>
<feature type="transmembrane region" description="Helical" evidence="9">
    <location>
        <begin position="269"/>
        <end position="297"/>
    </location>
</feature>
<dbReference type="RefSeq" id="WP_145274331.1">
    <property type="nucleotide sequence ID" value="NZ_CP036272.1"/>
</dbReference>
<evidence type="ECO:0000256" key="6">
    <source>
        <dbReference type="ARBA" id="ARBA00022989"/>
    </source>
</evidence>
<dbReference type="Pfam" id="PF09721">
    <property type="entry name" value="Exosortase_EpsH"/>
    <property type="match status" value="1"/>
</dbReference>
<dbReference type="GO" id="GO:0006508">
    <property type="term" value="P:proteolysis"/>
    <property type="evidence" value="ECO:0007669"/>
    <property type="project" value="UniProtKB-KW"/>
</dbReference>
<evidence type="ECO:0000256" key="5">
    <source>
        <dbReference type="ARBA" id="ARBA00022801"/>
    </source>
</evidence>
<protein>
    <submittedName>
        <fullName evidence="10">Transmembrane exosortase (Exosortase_EpsH)</fullName>
    </submittedName>
</protein>
<evidence type="ECO:0000256" key="7">
    <source>
        <dbReference type="ARBA" id="ARBA00023136"/>
    </source>
</evidence>
<dbReference type="EMBL" id="CP036272">
    <property type="protein sequence ID" value="QDT60919.1"/>
    <property type="molecule type" value="Genomic_DNA"/>
</dbReference>
<dbReference type="OrthoDB" id="9797363at2"/>
<keyword evidence="4 9" id="KW-0812">Transmembrane</keyword>
<evidence type="ECO:0000313" key="10">
    <source>
        <dbReference type="EMBL" id="QDT60919.1"/>
    </source>
</evidence>
<keyword evidence="6 9" id="KW-1133">Transmembrane helix</keyword>
<keyword evidence="7 9" id="KW-0472">Membrane</keyword>
<evidence type="ECO:0000256" key="8">
    <source>
        <dbReference type="SAM" id="MobiDB-lite"/>
    </source>
</evidence>
<dbReference type="GO" id="GO:0008233">
    <property type="term" value="F:peptidase activity"/>
    <property type="evidence" value="ECO:0007669"/>
    <property type="project" value="UniProtKB-KW"/>
</dbReference>
<organism evidence="10 11">
    <name type="scientific">Stieleria bergensis</name>
    <dbReference type="NCBI Taxonomy" id="2528025"/>
    <lineage>
        <taxon>Bacteria</taxon>
        <taxon>Pseudomonadati</taxon>
        <taxon>Planctomycetota</taxon>
        <taxon>Planctomycetia</taxon>
        <taxon>Pirellulales</taxon>
        <taxon>Pirellulaceae</taxon>
        <taxon>Stieleria</taxon>
    </lineage>
</organism>
<evidence type="ECO:0000256" key="1">
    <source>
        <dbReference type="ARBA" id="ARBA00004651"/>
    </source>
</evidence>
<evidence type="ECO:0000256" key="4">
    <source>
        <dbReference type="ARBA" id="ARBA00022692"/>
    </source>
</evidence>